<sequence length="63" mass="6720">MDIPNNNNIVGNKVSNAQKGGKRPGAGRKPIGLTRKISLTLPPAYGRKSTGAATTLIIPFRKY</sequence>
<dbReference type="RefSeq" id="WP_283926577.1">
    <property type="nucleotide sequence ID" value="NZ_CP126084.1"/>
</dbReference>
<evidence type="ECO:0000313" key="3">
    <source>
        <dbReference type="Proteomes" id="UP001177943"/>
    </source>
</evidence>
<name>A0AA95L1V7_9BACL</name>
<dbReference type="KEGG" id="pwn:QNH46_01235"/>
<organism evidence="2 3">
    <name type="scientific">Paenibacillus woosongensis</name>
    <dbReference type="NCBI Taxonomy" id="307580"/>
    <lineage>
        <taxon>Bacteria</taxon>
        <taxon>Bacillati</taxon>
        <taxon>Bacillota</taxon>
        <taxon>Bacilli</taxon>
        <taxon>Bacillales</taxon>
        <taxon>Paenibacillaceae</taxon>
        <taxon>Paenibacillus</taxon>
    </lineage>
</organism>
<reference evidence="2" key="1">
    <citation type="submission" date="2023-05" db="EMBL/GenBank/DDBJ databases">
        <title>Comparative genomics of Bacillaceae isolates and their secondary metabolite potential.</title>
        <authorList>
            <person name="Song L."/>
            <person name="Nielsen L.J."/>
            <person name="Mohite O."/>
            <person name="Xu X."/>
            <person name="Weber T."/>
            <person name="Kovacs A.T."/>
        </authorList>
    </citation>
    <scope>NUCLEOTIDE SEQUENCE</scope>
    <source>
        <strain evidence="2">B2_4</strain>
    </source>
</reference>
<dbReference type="EMBL" id="CP126084">
    <property type="protein sequence ID" value="WHX49346.1"/>
    <property type="molecule type" value="Genomic_DNA"/>
</dbReference>
<proteinExistence type="predicted"/>
<dbReference type="AlphaFoldDB" id="A0AA95L1V7"/>
<evidence type="ECO:0000256" key="1">
    <source>
        <dbReference type="SAM" id="MobiDB-lite"/>
    </source>
</evidence>
<accession>A0AA95L1V7</accession>
<feature type="region of interest" description="Disordered" evidence="1">
    <location>
        <begin position="1"/>
        <end position="32"/>
    </location>
</feature>
<feature type="compositionally biased region" description="Low complexity" evidence="1">
    <location>
        <begin position="1"/>
        <end position="16"/>
    </location>
</feature>
<protein>
    <submittedName>
        <fullName evidence="2">Uncharacterized protein</fullName>
    </submittedName>
</protein>
<dbReference type="Proteomes" id="UP001177943">
    <property type="component" value="Chromosome"/>
</dbReference>
<gene>
    <name evidence="2" type="ORF">QNH46_01235</name>
</gene>
<evidence type="ECO:0000313" key="2">
    <source>
        <dbReference type="EMBL" id="WHX49346.1"/>
    </source>
</evidence>